<keyword evidence="2" id="KW-1185">Reference proteome</keyword>
<evidence type="ECO:0000313" key="1">
    <source>
        <dbReference type="EMBL" id="TWJ11863.1"/>
    </source>
</evidence>
<comment type="caution">
    <text evidence="1">The sequence shown here is derived from an EMBL/GenBank/DDBJ whole genome shotgun (WGS) entry which is preliminary data.</text>
</comment>
<name>A0A562V203_9ACTN</name>
<reference evidence="1 2" key="1">
    <citation type="journal article" date="2013" name="Stand. Genomic Sci.">
        <title>Genomic Encyclopedia of Type Strains, Phase I: The one thousand microbial genomes (KMG-I) project.</title>
        <authorList>
            <person name="Kyrpides N.C."/>
            <person name="Woyke T."/>
            <person name="Eisen J.A."/>
            <person name="Garrity G."/>
            <person name="Lilburn T.G."/>
            <person name="Beck B.J."/>
            <person name="Whitman W.B."/>
            <person name="Hugenholtz P."/>
            <person name="Klenk H.P."/>
        </authorList>
    </citation>
    <scope>NUCLEOTIDE SEQUENCE [LARGE SCALE GENOMIC DNA]</scope>
    <source>
        <strain evidence="1 2">DSM 45044</strain>
    </source>
</reference>
<accession>A0A562V203</accession>
<evidence type="ECO:0000313" key="2">
    <source>
        <dbReference type="Proteomes" id="UP000321617"/>
    </source>
</evidence>
<dbReference type="SUPFAM" id="SSF81301">
    <property type="entry name" value="Nucleotidyltransferase"/>
    <property type="match status" value="1"/>
</dbReference>
<gene>
    <name evidence="1" type="ORF">LX16_2600</name>
</gene>
<sequence length="289" mass="31111">MRAIPLPYRHTMPATTPEDPIRRSLNRQRDAITRGRDVLAADPRILAAFLIGSHAAGTADAYSDVDLHCVVADTDVETCLADAEALMTRIAGPLALADRLPGTTGAVAVAADWLRLDLFFHARSGYDPDRYDAVAPLFDHAGLLPPPRTGDAPPEPPWFPQRTVDMFFFFLGNLVAVLGRGETTLALDGLGLVRAQLVALMCAEQGVRRTGGAKRLSPFLTGEQRHVLDTVPGAGPEPAEIIAAHRHLAADFIPRGRALAAATGNPWPEALERATLAHLRRHLGMTLPD</sequence>
<organism evidence="1 2">
    <name type="scientific">Stackebrandtia albiflava</name>
    <dbReference type="NCBI Taxonomy" id="406432"/>
    <lineage>
        <taxon>Bacteria</taxon>
        <taxon>Bacillati</taxon>
        <taxon>Actinomycetota</taxon>
        <taxon>Actinomycetes</taxon>
        <taxon>Glycomycetales</taxon>
        <taxon>Glycomycetaceae</taxon>
        <taxon>Stackebrandtia</taxon>
    </lineage>
</organism>
<dbReference type="InterPro" id="IPR043519">
    <property type="entry name" value="NT_sf"/>
</dbReference>
<dbReference type="EMBL" id="VLLL01000006">
    <property type="protein sequence ID" value="TWJ11863.1"/>
    <property type="molecule type" value="Genomic_DNA"/>
</dbReference>
<dbReference type="CDD" id="cd05403">
    <property type="entry name" value="NT_KNTase_like"/>
    <property type="match status" value="1"/>
</dbReference>
<dbReference type="Gene3D" id="3.30.460.10">
    <property type="entry name" value="Beta Polymerase, domain 2"/>
    <property type="match status" value="1"/>
</dbReference>
<protein>
    <recommendedName>
        <fullName evidence="3">Nucleotidyltransferase-like protein</fullName>
    </recommendedName>
</protein>
<proteinExistence type="predicted"/>
<dbReference type="Proteomes" id="UP000321617">
    <property type="component" value="Unassembled WGS sequence"/>
</dbReference>
<evidence type="ECO:0008006" key="3">
    <source>
        <dbReference type="Google" id="ProtNLM"/>
    </source>
</evidence>
<dbReference type="AlphaFoldDB" id="A0A562V203"/>